<gene>
    <name evidence="5" type="ORF">OG469_01635</name>
</gene>
<keyword evidence="2 3" id="KW-0378">Hydrolase</keyword>
<evidence type="ECO:0000256" key="1">
    <source>
        <dbReference type="ARBA" id="ARBA00005582"/>
    </source>
</evidence>
<dbReference type="CDD" id="cd03424">
    <property type="entry name" value="NUDIX_ADPRase_Nudt5_UGPPase_Nudt14"/>
    <property type="match status" value="1"/>
</dbReference>
<dbReference type="PRINTS" id="PR00502">
    <property type="entry name" value="NUDIXFAMILY"/>
</dbReference>
<dbReference type="SUPFAM" id="SSF55811">
    <property type="entry name" value="Nudix"/>
    <property type="match status" value="1"/>
</dbReference>
<accession>A0ABZ1W0G1</accession>
<dbReference type="InterPro" id="IPR020084">
    <property type="entry name" value="NUDIX_hydrolase_CS"/>
</dbReference>
<dbReference type="InterPro" id="IPR020476">
    <property type="entry name" value="Nudix_hydrolase"/>
</dbReference>
<evidence type="ECO:0000259" key="4">
    <source>
        <dbReference type="PROSITE" id="PS51462"/>
    </source>
</evidence>
<organism evidence="5 6">
    <name type="scientific">Kitasatospora herbaricolor</name>
    <dbReference type="NCBI Taxonomy" id="68217"/>
    <lineage>
        <taxon>Bacteria</taxon>
        <taxon>Bacillati</taxon>
        <taxon>Actinomycetota</taxon>
        <taxon>Actinomycetes</taxon>
        <taxon>Kitasatosporales</taxon>
        <taxon>Streptomycetaceae</taxon>
        <taxon>Kitasatospora</taxon>
    </lineage>
</organism>
<sequence>MEWKSYGRRRVYDSPYVEVWLDDVDIPGVGRIDHHVVTMPRASTTSVVTDDQGRFLLLYRHRFITGRWGWEVPAGWAEPGEDPAVAIAREVEEETGWRPGQVVPLVEYDALAGISTMRFRCFHVTGCKYVGEPTDRSEASRVEWLTEREVVKLLAAGDVPDGPSLAALSYYLGPHRLLGGAVSDVR</sequence>
<comment type="similarity">
    <text evidence="1 3">Belongs to the Nudix hydrolase family.</text>
</comment>
<evidence type="ECO:0000313" key="5">
    <source>
        <dbReference type="EMBL" id="WUS54317.1"/>
    </source>
</evidence>
<dbReference type="PANTHER" id="PTHR43736:SF1">
    <property type="entry name" value="DIHYDRONEOPTERIN TRIPHOSPHATE DIPHOSPHATASE"/>
    <property type="match status" value="1"/>
</dbReference>
<dbReference type="GO" id="GO:0016787">
    <property type="term" value="F:hydrolase activity"/>
    <property type="evidence" value="ECO:0007669"/>
    <property type="project" value="UniProtKB-KW"/>
</dbReference>
<evidence type="ECO:0000256" key="3">
    <source>
        <dbReference type="RuleBase" id="RU003476"/>
    </source>
</evidence>
<protein>
    <submittedName>
        <fullName evidence="5">NUDIX hydrolase</fullName>
    </submittedName>
</protein>
<dbReference type="PROSITE" id="PS51462">
    <property type="entry name" value="NUDIX"/>
    <property type="match status" value="1"/>
</dbReference>
<reference evidence="5 6" key="1">
    <citation type="submission" date="2022-10" db="EMBL/GenBank/DDBJ databases">
        <title>The complete genomes of actinobacterial strains from the NBC collection.</title>
        <authorList>
            <person name="Joergensen T.S."/>
            <person name="Alvarez Arevalo M."/>
            <person name="Sterndorff E.B."/>
            <person name="Faurdal D."/>
            <person name="Vuksanovic O."/>
            <person name="Mourched A.-S."/>
            <person name="Charusanti P."/>
            <person name="Shaw S."/>
            <person name="Blin K."/>
            <person name="Weber T."/>
        </authorList>
    </citation>
    <scope>NUCLEOTIDE SEQUENCE [LARGE SCALE GENOMIC DNA]</scope>
    <source>
        <strain evidence="5 6">NBC_01247</strain>
    </source>
</reference>
<dbReference type="PANTHER" id="PTHR43736">
    <property type="entry name" value="ADP-RIBOSE PYROPHOSPHATASE"/>
    <property type="match status" value="1"/>
</dbReference>
<dbReference type="Proteomes" id="UP001432014">
    <property type="component" value="Chromosome"/>
</dbReference>
<dbReference type="PROSITE" id="PS00893">
    <property type="entry name" value="NUDIX_BOX"/>
    <property type="match status" value="1"/>
</dbReference>
<dbReference type="InterPro" id="IPR000086">
    <property type="entry name" value="NUDIX_hydrolase_dom"/>
</dbReference>
<dbReference type="InterPro" id="IPR015797">
    <property type="entry name" value="NUDIX_hydrolase-like_dom_sf"/>
</dbReference>
<feature type="domain" description="Nudix hydrolase" evidence="4">
    <location>
        <begin position="39"/>
        <end position="167"/>
    </location>
</feature>
<evidence type="ECO:0000313" key="6">
    <source>
        <dbReference type="Proteomes" id="UP001432014"/>
    </source>
</evidence>
<dbReference type="EMBL" id="CP108482">
    <property type="protein sequence ID" value="WUS54317.1"/>
    <property type="molecule type" value="Genomic_DNA"/>
</dbReference>
<dbReference type="Gene3D" id="3.90.79.10">
    <property type="entry name" value="Nucleoside Triphosphate Pyrophosphohydrolase"/>
    <property type="match status" value="1"/>
</dbReference>
<evidence type="ECO:0000256" key="2">
    <source>
        <dbReference type="ARBA" id="ARBA00022801"/>
    </source>
</evidence>
<dbReference type="Pfam" id="PF00293">
    <property type="entry name" value="NUDIX"/>
    <property type="match status" value="1"/>
</dbReference>
<name>A0ABZ1W0G1_9ACTN</name>
<proteinExistence type="inferred from homology"/>
<dbReference type="RefSeq" id="WP_329492929.1">
    <property type="nucleotide sequence ID" value="NZ_CP108460.1"/>
</dbReference>
<keyword evidence="6" id="KW-1185">Reference proteome</keyword>